<dbReference type="EMBL" id="HBEG01016203">
    <property type="protein sequence ID" value="CAD8354360.1"/>
    <property type="molecule type" value="Transcribed_RNA"/>
</dbReference>
<reference evidence="1" key="1">
    <citation type="submission" date="2021-01" db="EMBL/GenBank/DDBJ databases">
        <authorList>
            <person name="Corre E."/>
            <person name="Pelletier E."/>
            <person name="Niang G."/>
            <person name="Scheremetjew M."/>
            <person name="Finn R."/>
            <person name="Kale V."/>
            <person name="Holt S."/>
            <person name="Cochrane G."/>
            <person name="Meng A."/>
            <person name="Brown T."/>
            <person name="Cohen L."/>
        </authorList>
    </citation>
    <scope>NUCLEOTIDE SEQUENCE</scope>
    <source>
        <strain evidence="1">Pbaha01</strain>
    </source>
</reference>
<organism evidence="1">
    <name type="scientific">Pyrodinium bahamense</name>
    <dbReference type="NCBI Taxonomy" id="73915"/>
    <lineage>
        <taxon>Eukaryota</taxon>
        <taxon>Sar</taxon>
        <taxon>Alveolata</taxon>
        <taxon>Dinophyceae</taxon>
        <taxon>Gonyaulacales</taxon>
        <taxon>Pyrocystaceae</taxon>
        <taxon>Pyrodinium</taxon>
    </lineage>
</organism>
<gene>
    <name evidence="1" type="ORF">PBAH0796_LOCUS9727</name>
</gene>
<proteinExistence type="predicted"/>
<evidence type="ECO:0000313" key="1">
    <source>
        <dbReference type="EMBL" id="CAD8354360.1"/>
    </source>
</evidence>
<dbReference type="AlphaFoldDB" id="A0A7S0FDY5"/>
<name>A0A7S0FDY5_9DINO</name>
<protein>
    <submittedName>
        <fullName evidence="1">Uncharacterized protein</fullName>
    </submittedName>
</protein>
<accession>A0A7S0FDY5</accession>
<sequence>MGAVSGGPALPAPIVQDILKQYADVLRVGRLLVNGSPVTWDTAASTAAQLQGFCVSLHSALRRLPEATGLGDAVLQRAAYWLCKALSINYALAEVLHLLSRRVGALCCIESCEEGRAGRVDYCAQLSRVHHLGGTVPGYGHTLGVSLDWKSRDNIVCRDPATAERTVKGTLSRLETEFPLPPACGFTPKYTLQLQLRRSLASQFISTVSCAETCSDVGGYCDAGAGEASGWAPSAAQGEMLSLQPGIPLRSADDEHLAGSCAVCPGGLLQFKVAHGSHLI</sequence>